<dbReference type="GO" id="GO:0061630">
    <property type="term" value="F:ubiquitin protein ligase activity"/>
    <property type="evidence" value="ECO:0007669"/>
    <property type="project" value="UniProtKB-EC"/>
</dbReference>
<accession>A0AAN9JN40</accession>
<evidence type="ECO:0000256" key="4">
    <source>
        <dbReference type="ARBA" id="ARBA00012483"/>
    </source>
</evidence>
<organism evidence="18 19">
    <name type="scientific">Clitoria ternatea</name>
    <name type="common">Butterfly pea</name>
    <dbReference type="NCBI Taxonomy" id="43366"/>
    <lineage>
        <taxon>Eukaryota</taxon>
        <taxon>Viridiplantae</taxon>
        <taxon>Streptophyta</taxon>
        <taxon>Embryophyta</taxon>
        <taxon>Tracheophyta</taxon>
        <taxon>Spermatophyta</taxon>
        <taxon>Magnoliopsida</taxon>
        <taxon>eudicotyledons</taxon>
        <taxon>Gunneridae</taxon>
        <taxon>Pentapetalae</taxon>
        <taxon>rosids</taxon>
        <taxon>fabids</taxon>
        <taxon>Fabales</taxon>
        <taxon>Fabaceae</taxon>
        <taxon>Papilionoideae</taxon>
        <taxon>50 kb inversion clade</taxon>
        <taxon>NPAAA clade</taxon>
        <taxon>indigoferoid/millettioid clade</taxon>
        <taxon>Phaseoleae</taxon>
        <taxon>Clitoria</taxon>
    </lineage>
</organism>
<dbReference type="PANTHER" id="PTHR46913:SF19">
    <property type="entry name" value="RING-TYPE E3 UBIQUITIN TRANSFERASE"/>
    <property type="match status" value="1"/>
</dbReference>
<keyword evidence="7" id="KW-0479">Metal-binding</keyword>
<comment type="caution">
    <text evidence="18">The sequence shown here is derived from an EMBL/GenBank/DDBJ whole genome shotgun (WGS) entry which is preliminary data.</text>
</comment>
<dbReference type="EMBL" id="JAYKXN010000003">
    <property type="protein sequence ID" value="KAK7301156.1"/>
    <property type="molecule type" value="Genomic_DNA"/>
</dbReference>
<evidence type="ECO:0000313" key="18">
    <source>
        <dbReference type="EMBL" id="KAK7301156.1"/>
    </source>
</evidence>
<evidence type="ECO:0000256" key="11">
    <source>
        <dbReference type="ARBA" id="ARBA00022989"/>
    </source>
</evidence>
<evidence type="ECO:0000256" key="7">
    <source>
        <dbReference type="ARBA" id="ARBA00022723"/>
    </source>
</evidence>
<feature type="transmembrane region" description="Helical" evidence="16">
    <location>
        <begin position="63"/>
        <end position="83"/>
    </location>
</feature>
<reference evidence="18 19" key="1">
    <citation type="submission" date="2024-01" db="EMBL/GenBank/DDBJ databases">
        <title>The genomes of 5 underutilized Papilionoideae crops provide insights into root nodulation and disease resistance.</title>
        <authorList>
            <person name="Yuan L."/>
        </authorList>
    </citation>
    <scope>NUCLEOTIDE SEQUENCE [LARGE SCALE GENOMIC DNA]</scope>
    <source>
        <strain evidence="18">LY-2023</strain>
        <tissue evidence="18">Leaf</tissue>
    </source>
</reference>
<dbReference type="Gene3D" id="3.30.40.10">
    <property type="entry name" value="Zinc/RING finger domain, C3HC4 (zinc finger)"/>
    <property type="match status" value="1"/>
</dbReference>
<feature type="compositionally biased region" description="Polar residues" evidence="15">
    <location>
        <begin position="203"/>
        <end position="215"/>
    </location>
</feature>
<keyword evidence="8 14" id="KW-0863">Zinc-finger</keyword>
<dbReference type="InterPro" id="IPR001841">
    <property type="entry name" value="Znf_RING"/>
</dbReference>
<keyword evidence="11 16" id="KW-1133">Transmembrane helix</keyword>
<dbReference type="Pfam" id="PF13639">
    <property type="entry name" value="zf-RING_2"/>
    <property type="match status" value="1"/>
</dbReference>
<evidence type="ECO:0000256" key="5">
    <source>
        <dbReference type="ARBA" id="ARBA00022679"/>
    </source>
</evidence>
<proteinExistence type="inferred from homology"/>
<sequence length="384" mass="43162">MASKHRKLFPAETITNQSQDCYGFCDPACPYNCYSNPDYFFSPPPPPQSITEHSNQVNHLSSYLIILVTLFTVIFVVVGCYVIKVKCYADWCGWRFNGSVPSQSDNTEDFLNENQVDHPVWLMTTVGLQQSVINSISVCTYKKNEGLIEGTECSVCLNEFREDETLRLLPKCNHAFHIPCIDTWLRSHTNCPLCRAGIVSNSAASEGTMPTSGSTEQEDANLRRNQETLVETSANDVTTGATENRTGTGESSEGLEFIEESNSKEQVNDPTQNHEIQNIENHTDKGSVSTDPLLDANSERDQDHVGEHMQDDTQLHKVNLKQDCDWAKTCKTMRRSSIEECLHISPVSMKRSFCNGRNISTRGYLNTLNSKLNSSLLEFSVYER</sequence>
<dbReference type="GO" id="GO:0008270">
    <property type="term" value="F:zinc ion binding"/>
    <property type="evidence" value="ECO:0007669"/>
    <property type="project" value="UniProtKB-KW"/>
</dbReference>
<dbReference type="CDD" id="cd16461">
    <property type="entry name" value="RING-H2_EL5-like"/>
    <property type="match status" value="1"/>
</dbReference>
<evidence type="ECO:0000256" key="3">
    <source>
        <dbReference type="ARBA" id="ARBA00004906"/>
    </source>
</evidence>
<name>A0AAN9JN40_CLITE</name>
<keyword evidence="19" id="KW-1185">Reference proteome</keyword>
<evidence type="ECO:0000256" key="13">
    <source>
        <dbReference type="ARBA" id="ARBA00024209"/>
    </source>
</evidence>
<dbReference type="AlphaFoldDB" id="A0AAN9JN40"/>
<evidence type="ECO:0000256" key="2">
    <source>
        <dbReference type="ARBA" id="ARBA00004167"/>
    </source>
</evidence>
<keyword evidence="5" id="KW-0808">Transferase</keyword>
<dbReference type="InterPro" id="IPR044600">
    <property type="entry name" value="ATL1/ATL16-like"/>
</dbReference>
<evidence type="ECO:0000256" key="12">
    <source>
        <dbReference type="ARBA" id="ARBA00023136"/>
    </source>
</evidence>
<dbReference type="EC" id="2.3.2.27" evidence="4"/>
<gene>
    <name evidence="18" type="ORF">RJT34_12017</name>
</gene>
<comment type="similarity">
    <text evidence="13">Belongs to the RING-type zinc finger family. ATL subfamily.</text>
</comment>
<evidence type="ECO:0000256" key="15">
    <source>
        <dbReference type="SAM" id="MobiDB-lite"/>
    </source>
</evidence>
<keyword evidence="10" id="KW-0862">Zinc</keyword>
<dbReference type="InterPro" id="IPR013083">
    <property type="entry name" value="Znf_RING/FYVE/PHD"/>
</dbReference>
<feature type="domain" description="RING-type" evidence="17">
    <location>
        <begin position="153"/>
        <end position="195"/>
    </location>
</feature>
<protein>
    <recommendedName>
        <fullName evidence="4">RING-type E3 ubiquitin transferase</fullName>
        <ecNumber evidence="4">2.3.2.27</ecNumber>
    </recommendedName>
</protein>
<evidence type="ECO:0000256" key="1">
    <source>
        <dbReference type="ARBA" id="ARBA00000900"/>
    </source>
</evidence>
<evidence type="ECO:0000256" key="14">
    <source>
        <dbReference type="PROSITE-ProRule" id="PRU00175"/>
    </source>
</evidence>
<evidence type="ECO:0000256" key="9">
    <source>
        <dbReference type="ARBA" id="ARBA00022786"/>
    </source>
</evidence>
<evidence type="ECO:0000256" key="16">
    <source>
        <dbReference type="SAM" id="Phobius"/>
    </source>
</evidence>
<dbReference type="SMART" id="SM00184">
    <property type="entry name" value="RING"/>
    <property type="match status" value="1"/>
</dbReference>
<comment type="catalytic activity">
    <reaction evidence="1">
        <text>S-ubiquitinyl-[E2 ubiquitin-conjugating enzyme]-L-cysteine + [acceptor protein]-L-lysine = [E2 ubiquitin-conjugating enzyme]-L-cysteine + N(6)-ubiquitinyl-[acceptor protein]-L-lysine.</text>
        <dbReference type="EC" id="2.3.2.27"/>
    </reaction>
</comment>
<dbReference type="SUPFAM" id="SSF57850">
    <property type="entry name" value="RING/U-box"/>
    <property type="match status" value="1"/>
</dbReference>
<dbReference type="PROSITE" id="PS50089">
    <property type="entry name" value="ZF_RING_2"/>
    <property type="match status" value="1"/>
</dbReference>
<evidence type="ECO:0000256" key="8">
    <source>
        <dbReference type="ARBA" id="ARBA00022771"/>
    </source>
</evidence>
<evidence type="ECO:0000259" key="17">
    <source>
        <dbReference type="PROSITE" id="PS50089"/>
    </source>
</evidence>
<evidence type="ECO:0000313" key="19">
    <source>
        <dbReference type="Proteomes" id="UP001359559"/>
    </source>
</evidence>
<feature type="compositionally biased region" description="Polar residues" evidence="15">
    <location>
        <begin position="227"/>
        <end position="251"/>
    </location>
</feature>
<dbReference type="GO" id="GO:0016020">
    <property type="term" value="C:membrane"/>
    <property type="evidence" value="ECO:0007669"/>
    <property type="project" value="UniProtKB-SubCell"/>
</dbReference>
<evidence type="ECO:0000256" key="10">
    <source>
        <dbReference type="ARBA" id="ARBA00022833"/>
    </source>
</evidence>
<feature type="region of interest" description="Disordered" evidence="15">
    <location>
        <begin position="203"/>
        <end position="271"/>
    </location>
</feature>
<dbReference type="FunFam" id="3.30.40.10:FF:000233">
    <property type="entry name" value="RING-H2 finger protein ATL54"/>
    <property type="match status" value="1"/>
</dbReference>
<comment type="pathway">
    <text evidence="3">Protein modification; protein ubiquitination.</text>
</comment>
<keyword evidence="9" id="KW-0833">Ubl conjugation pathway</keyword>
<keyword evidence="6 16" id="KW-0812">Transmembrane</keyword>
<comment type="subcellular location">
    <subcellularLocation>
        <location evidence="2">Membrane</location>
        <topology evidence="2">Single-pass membrane protein</topology>
    </subcellularLocation>
</comment>
<dbReference type="PANTHER" id="PTHR46913">
    <property type="entry name" value="RING-H2 FINGER PROTEIN ATL16"/>
    <property type="match status" value="1"/>
</dbReference>
<keyword evidence="12 16" id="KW-0472">Membrane</keyword>
<dbReference type="GO" id="GO:0016567">
    <property type="term" value="P:protein ubiquitination"/>
    <property type="evidence" value="ECO:0007669"/>
    <property type="project" value="InterPro"/>
</dbReference>
<evidence type="ECO:0000256" key="6">
    <source>
        <dbReference type="ARBA" id="ARBA00022692"/>
    </source>
</evidence>
<dbReference type="Proteomes" id="UP001359559">
    <property type="component" value="Unassembled WGS sequence"/>
</dbReference>